<dbReference type="OrthoDB" id="3980807at2759"/>
<comment type="caution">
    <text evidence="1">The sequence shown here is derived from an EMBL/GenBank/DDBJ whole genome shotgun (WGS) entry which is preliminary data.</text>
</comment>
<sequence>MLVLPNTPCTPLPLKNGAATLQILSPETLSLRASIGSAPPANHAELAQYMLRLEQYLDSILHDIVRPYLSATLEKVAATALGAPLSGSVPWANIAPAKPPKSLRIHRPAVEWTVASEMGAVVIAQAETYMRLGADLIADLVREEPAQNGGVSSKELDEKWRLVAEYYKSATLLVCFGRRLQTAVCLRKPDAVVFHPSVFALFERVCDIGIQMSIVCKSSWMNRTTFSSRDLFTSSNNGVLCRVAIWVFNEVLACQNLIKELQRSSEPNLVGLNSDKWPQYLAVFFKYVTAYSGLFLSIENYQKSKLGQAIGLLNFSLLTLQSRNLGEAKKRGLDRLTRKISGRKNDHFIANLQSVTALDIDKSVFLGLSGAMLSDLSVLFDQLVLLHLYFSKENDNLRFEPVADWKDSRADLKWPLGAKIPVSPAKEYMPRAISEAPQHAASGGTITTVLY</sequence>
<reference evidence="1 2" key="1">
    <citation type="submission" date="2016-05" db="EMBL/GenBank/DDBJ databases">
        <title>Comparative genomics of biotechnologically important yeasts.</title>
        <authorList>
            <consortium name="DOE Joint Genome Institute"/>
            <person name="Riley R."/>
            <person name="Haridas S."/>
            <person name="Wolfe K.H."/>
            <person name="Lopes M.R."/>
            <person name="Hittinger C.T."/>
            <person name="Goker M."/>
            <person name="Salamov A."/>
            <person name="Wisecaver J."/>
            <person name="Long T.M."/>
            <person name="Aerts A.L."/>
            <person name="Barry K."/>
            <person name="Choi C."/>
            <person name="Clum A."/>
            <person name="Coughlan A.Y."/>
            <person name="Deshpande S."/>
            <person name="Douglass A.P."/>
            <person name="Hanson S.J."/>
            <person name="Klenk H.-P."/>
            <person name="LaButti K."/>
            <person name="Lapidus A."/>
            <person name="Lindquist E."/>
            <person name="Lipzen A."/>
            <person name="Meier-kolthoff J.P."/>
            <person name="Ohm R.A."/>
            <person name="Otillar R.P."/>
            <person name="Pangilinan J."/>
            <person name="Peng Y."/>
            <person name="Rokas A."/>
            <person name="Rosa C.A."/>
            <person name="Scheuner C."/>
            <person name="Sibirny A.A."/>
            <person name="Slot J.C."/>
            <person name="Stielow J.B."/>
            <person name="Sun H."/>
            <person name="Kurtzman C.P."/>
            <person name="Blackwell M."/>
            <person name="Grigoriev I.V."/>
            <person name="Jeffries T.W."/>
        </authorList>
    </citation>
    <scope>NUCLEOTIDE SEQUENCE [LARGE SCALE GENOMIC DNA]</scope>
    <source>
        <strain evidence="1 2">NRRL YB-4993</strain>
    </source>
</reference>
<dbReference type="RefSeq" id="XP_018712504.1">
    <property type="nucleotide sequence ID" value="XM_018859262.1"/>
</dbReference>
<gene>
    <name evidence="1" type="ORF">METBIDRAFT_86705</name>
</gene>
<dbReference type="Gene3D" id="1.25.40.280">
    <property type="entry name" value="alix/aip1 like domains"/>
    <property type="match status" value="1"/>
</dbReference>
<dbReference type="Pfam" id="PF17306">
    <property type="entry name" value="DUF5355"/>
    <property type="match status" value="1"/>
</dbReference>
<dbReference type="InterPro" id="IPR038499">
    <property type="entry name" value="BRO1_sf"/>
</dbReference>
<organism evidence="1 2">
    <name type="scientific">Metschnikowia bicuspidata var. bicuspidata NRRL YB-4993</name>
    <dbReference type="NCBI Taxonomy" id="869754"/>
    <lineage>
        <taxon>Eukaryota</taxon>
        <taxon>Fungi</taxon>
        <taxon>Dikarya</taxon>
        <taxon>Ascomycota</taxon>
        <taxon>Saccharomycotina</taxon>
        <taxon>Pichiomycetes</taxon>
        <taxon>Metschnikowiaceae</taxon>
        <taxon>Metschnikowia</taxon>
    </lineage>
</organism>
<accession>A0A1A0HDK7</accession>
<dbReference type="Proteomes" id="UP000092555">
    <property type="component" value="Unassembled WGS sequence"/>
</dbReference>
<protein>
    <submittedName>
        <fullName evidence="1">Uncharacterized protein</fullName>
    </submittedName>
</protein>
<dbReference type="AlphaFoldDB" id="A0A1A0HDK7"/>
<keyword evidence="2" id="KW-1185">Reference proteome</keyword>
<dbReference type="InterPro" id="IPR035278">
    <property type="entry name" value="DUF5355"/>
</dbReference>
<evidence type="ECO:0000313" key="2">
    <source>
        <dbReference type="Proteomes" id="UP000092555"/>
    </source>
</evidence>
<dbReference type="EMBL" id="LXTC01000002">
    <property type="protein sequence ID" value="OBA22008.1"/>
    <property type="molecule type" value="Genomic_DNA"/>
</dbReference>
<dbReference type="GeneID" id="30032237"/>
<proteinExistence type="predicted"/>
<evidence type="ECO:0000313" key="1">
    <source>
        <dbReference type="EMBL" id="OBA22008.1"/>
    </source>
</evidence>
<name>A0A1A0HDK7_9ASCO</name>